<feature type="chain" id="PRO_5039665384" description="SGNH/GDSL hydrolase family protein" evidence="1">
    <location>
        <begin position="25"/>
        <end position="282"/>
    </location>
</feature>
<evidence type="ECO:0000313" key="2">
    <source>
        <dbReference type="EMBL" id="HIQ97578.1"/>
    </source>
</evidence>
<name>A0A9D1D2D6_9FIRM</name>
<dbReference type="EMBL" id="DVFT01000198">
    <property type="protein sequence ID" value="HIQ97578.1"/>
    <property type="molecule type" value="Genomic_DNA"/>
</dbReference>
<evidence type="ECO:0008006" key="4">
    <source>
        <dbReference type="Google" id="ProtNLM"/>
    </source>
</evidence>
<reference evidence="2" key="2">
    <citation type="journal article" date="2021" name="PeerJ">
        <title>Extensive microbial diversity within the chicken gut microbiome revealed by metagenomics and culture.</title>
        <authorList>
            <person name="Gilroy R."/>
            <person name="Ravi A."/>
            <person name="Getino M."/>
            <person name="Pursley I."/>
            <person name="Horton D.L."/>
            <person name="Alikhan N.F."/>
            <person name="Baker D."/>
            <person name="Gharbi K."/>
            <person name="Hall N."/>
            <person name="Watson M."/>
            <person name="Adriaenssens E.M."/>
            <person name="Foster-Nyarko E."/>
            <person name="Jarju S."/>
            <person name="Secka A."/>
            <person name="Antonio M."/>
            <person name="Oren A."/>
            <person name="Chaudhuri R.R."/>
            <person name="La Ragione R."/>
            <person name="Hildebrand F."/>
            <person name="Pallen M.J."/>
        </authorList>
    </citation>
    <scope>NUCLEOTIDE SEQUENCE</scope>
    <source>
        <strain evidence="2">ChiSjej3B21-11622</strain>
    </source>
</reference>
<gene>
    <name evidence="2" type="ORF">IAB26_13600</name>
</gene>
<dbReference type="Proteomes" id="UP000886886">
    <property type="component" value="Unassembled WGS sequence"/>
</dbReference>
<evidence type="ECO:0000313" key="3">
    <source>
        <dbReference type="Proteomes" id="UP000886886"/>
    </source>
</evidence>
<dbReference type="AlphaFoldDB" id="A0A9D1D2D6"/>
<comment type="caution">
    <text evidence="2">The sequence shown here is derived from an EMBL/GenBank/DDBJ whole genome shotgun (WGS) entry which is preliminary data.</text>
</comment>
<dbReference type="InterPro" id="IPR036514">
    <property type="entry name" value="SGNH_hydro_sf"/>
</dbReference>
<feature type="signal peptide" evidence="1">
    <location>
        <begin position="1"/>
        <end position="24"/>
    </location>
</feature>
<dbReference type="SUPFAM" id="SSF52266">
    <property type="entry name" value="SGNH hydrolase"/>
    <property type="match status" value="1"/>
</dbReference>
<organism evidence="2 3">
    <name type="scientific">Candidatus Limivivens merdigallinarum</name>
    <dbReference type="NCBI Taxonomy" id="2840859"/>
    <lineage>
        <taxon>Bacteria</taxon>
        <taxon>Bacillati</taxon>
        <taxon>Bacillota</taxon>
        <taxon>Clostridia</taxon>
        <taxon>Lachnospirales</taxon>
        <taxon>Lachnospiraceae</taxon>
        <taxon>Lachnospiraceae incertae sedis</taxon>
        <taxon>Candidatus Limivivens</taxon>
    </lineage>
</organism>
<keyword evidence="1" id="KW-0732">Signal</keyword>
<evidence type="ECO:0000256" key="1">
    <source>
        <dbReference type="SAM" id="SignalP"/>
    </source>
</evidence>
<sequence length="282" mass="31903">MRKWMRYVMLCFVFCFLAGSGSKATEMGVGDEVEYLPDHFYQEDESENIETDSNAELRILFVGNSLVGKNSMGEIFERMAAAGGHQIQVETLWKSGCSWNKYASSGNQMGRKLRRLLKKGSWDYVVLQERSVRPVAGTSESRKAVRKLKKLIENSGAKMMFLETWAPNETHKVYKKLKRNGMKGITQKVFQQKVRSFYSSLSGKYGANVVWAGDAMEKAEGKFRLNVLMADGKHPSAEGSYLMACVCYETFFGEKAPEWDGSLKSAKAQKLRRIAMQTVRNS</sequence>
<proteinExistence type="predicted"/>
<accession>A0A9D1D2D6</accession>
<protein>
    <recommendedName>
        <fullName evidence="4">SGNH/GDSL hydrolase family protein</fullName>
    </recommendedName>
</protein>
<dbReference type="Gene3D" id="3.40.50.1110">
    <property type="entry name" value="SGNH hydrolase"/>
    <property type="match status" value="1"/>
</dbReference>
<reference evidence="2" key="1">
    <citation type="submission" date="2020-10" db="EMBL/GenBank/DDBJ databases">
        <authorList>
            <person name="Gilroy R."/>
        </authorList>
    </citation>
    <scope>NUCLEOTIDE SEQUENCE</scope>
    <source>
        <strain evidence="2">ChiSjej3B21-11622</strain>
    </source>
</reference>